<proteinExistence type="predicted"/>
<accession>A0A058Z0M8</accession>
<dbReference type="EMBL" id="KB932213">
    <property type="protein sequence ID" value="KCV67815.1"/>
    <property type="molecule type" value="Genomic_DNA"/>
</dbReference>
<dbReference type="RefSeq" id="XP_009497846.1">
    <property type="nucleotide sequence ID" value="XM_009499571.1"/>
</dbReference>
<evidence type="ECO:0000313" key="2">
    <source>
        <dbReference type="Proteomes" id="UP000030693"/>
    </source>
</evidence>
<name>A0A058Z0M8_FONAL</name>
<gene>
    <name evidence="1" type="ORF">H696_05772</name>
</gene>
<keyword evidence="2" id="KW-1185">Reference proteome</keyword>
<sequence length="69" mass="7642">MFSKPRPYSGDGRPGPLHSRIELSHIDRACMAAEADSRACSSLASDLAILSFDTTRGYPHQLYQPIIHQ</sequence>
<dbReference type="Proteomes" id="UP000030693">
    <property type="component" value="Unassembled WGS sequence"/>
</dbReference>
<organism evidence="1">
    <name type="scientific">Fonticula alba</name>
    <name type="common">Slime mold</name>
    <dbReference type="NCBI Taxonomy" id="691883"/>
    <lineage>
        <taxon>Eukaryota</taxon>
        <taxon>Rotosphaerida</taxon>
        <taxon>Fonticulaceae</taxon>
        <taxon>Fonticula</taxon>
    </lineage>
</organism>
<dbReference type="AlphaFoldDB" id="A0A058Z0M8"/>
<reference evidence="1" key="1">
    <citation type="submission" date="2013-04" db="EMBL/GenBank/DDBJ databases">
        <title>The Genome Sequence of Fonticula alba ATCC 38817.</title>
        <authorList>
            <consortium name="The Broad Institute Genomics Platform"/>
            <person name="Russ C."/>
            <person name="Cuomo C."/>
            <person name="Burger G."/>
            <person name="Gray M.W."/>
            <person name="Holland P.W.H."/>
            <person name="King N."/>
            <person name="Lang F.B.F."/>
            <person name="Roger A.J."/>
            <person name="Ruiz-Trillo I."/>
            <person name="Brown M."/>
            <person name="Walker B."/>
            <person name="Young S."/>
            <person name="Zeng Q."/>
            <person name="Gargeya S."/>
            <person name="Fitzgerald M."/>
            <person name="Haas B."/>
            <person name="Abouelleil A."/>
            <person name="Allen A.W."/>
            <person name="Alvarado L."/>
            <person name="Arachchi H.M."/>
            <person name="Berlin A.M."/>
            <person name="Chapman S.B."/>
            <person name="Gainer-Dewar J."/>
            <person name="Goldberg J."/>
            <person name="Griggs A."/>
            <person name="Gujja S."/>
            <person name="Hansen M."/>
            <person name="Howarth C."/>
            <person name="Imamovic A."/>
            <person name="Ireland A."/>
            <person name="Larimer J."/>
            <person name="McCowan C."/>
            <person name="Murphy C."/>
            <person name="Pearson M."/>
            <person name="Poon T.W."/>
            <person name="Priest M."/>
            <person name="Roberts A."/>
            <person name="Saif S."/>
            <person name="Shea T."/>
            <person name="Sisk P."/>
            <person name="Sykes S."/>
            <person name="Wortman J."/>
            <person name="Nusbaum C."/>
            <person name="Birren B."/>
        </authorList>
    </citation>
    <scope>NUCLEOTIDE SEQUENCE [LARGE SCALE GENOMIC DNA]</scope>
    <source>
        <strain evidence="1">ATCC 38817</strain>
    </source>
</reference>
<dbReference type="GeneID" id="20530497"/>
<protein>
    <submittedName>
        <fullName evidence="1">Uncharacterized protein</fullName>
    </submittedName>
</protein>
<evidence type="ECO:0000313" key="1">
    <source>
        <dbReference type="EMBL" id="KCV67815.1"/>
    </source>
</evidence>